<evidence type="ECO:0000256" key="2">
    <source>
        <dbReference type="RuleBase" id="RU003476"/>
    </source>
</evidence>
<evidence type="ECO:0000256" key="1">
    <source>
        <dbReference type="ARBA" id="ARBA00022801"/>
    </source>
</evidence>
<gene>
    <name evidence="4" type="ORF">US28_C0038G0005</name>
</gene>
<dbReference type="PROSITE" id="PS51462">
    <property type="entry name" value="NUDIX"/>
    <property type="match status" value="1"/>
</dbReference>
<dbReference type="InterPro" id="IPR000086">
    <property type="entry name" value="NUDIX_hydrolase_dom"/>
</dbReference>
<dbReference type="SUPFAM" id="SSF55811">
    <property type="entry name" value="Nudix"/>
    <property type="match status" value="1"/>
</dbReference>
<dbReference type="PANTHER" id="PTHR16099">
    <property type="entry name" value="8-OXO-DGTP DIPHOSPHATES NUDT15"/>
    <property type="match status" value="1"/>
</dbReference>
<evidence type="ECO:0000313" key="4">
    <source>
        <dbReference type="EMBL" id="KKQ14169.1"/>
    </source>
</evidence>
<comment type="similarity">
    <text evidence="2">Belongs to the Nudix hydrolase family.</text>
</comment>
<feature type="domain" description="Nudix hydrolase" evidence="3">
    <location>
        <begin position="4"/>
        <end position="131"/>
    </location>
</feature>
<dbReference type="Gene3D" id="3.90.79.10">
    <property type="entry name" value="Nucleoside Triphosphate Pyrophosphohydrolase"/>
    <property type="match status" value="1"/>
</dbReference>
<dbReference type="AlphaFoldDB" id="A0A0G0HQ64"/>
<dbReference type="GO" id="GO:0035539">
    <property type="term" value="F:8-oxo-7,8-dihydrodeoxyguanosine triphosphate pyrophosphatase activity"/>
    <property type="evidence" value="ECO:0007669"/>
    <property type="project" value="TreeGrafter"/>
</dbReference>
<dbReference type="PANTHER" id="PTHR16099:SF5">
    <property type="entry name" value="NUCLEOTIDE TRIPHOSPHATE DIPHOSPHATASE NUDT15"/>
    <property type="match status" value="1"/>
</dbReference>
<dbReference type="GO" id="GO:0006203">
    <property type="term" value="P:dGTP catabolic process"/>
    <property type="evidence" value="ECO:0007669"/>
    <property type="project" value="TreeGrafter"/>
</dbReference>
<comment type="caution">
    <text evidence="4">The sequence shown here is derived from an EMBL/GenBank/DDBJ whole genome shotgun (WGS) entry which is preliminary data.</text>
</comment>
<dbReference type="PROSITE" id="PS00893">
    <property type="entry name" value="NUDIX_BOX"/>
    <property type="match status" value="1"/>
</dbReference>
<dbReference type="EMBL" id="LBSJ01000038">
    <property type="protein sequence ID" value="KKQ14169.1"/>
    <property type="molecule type" value="Genomic_DNA"/>
</dbReference>
<dbReference type="InterPro" id="IPR015797">
    <property type="entry name" value="NUDIX_hydrolase-like_dom_sf"/>
</dbReference>
<dbReference type="CDD" id="cd04678">
    <property type="entry name" value="NUDIX_MTH2_Nudt15"/>
    <property type="match status" value="1"/>
</dbReference>
<sequence>MRKKINPACDLLIISDNKILLGKRKNCFGEGLYGLPGGHLEWGEKLIDAAKRELKEETGVRGVELELITILDVLREDDHYINFGFLVKKYKGKIKLTEPQKCEGWEYFELSSLPENIFPPHQKHLDTYLKKVLYLY</sequence>
<dbReference type="Proteomes" id="UP000034448">
    <property type="component" value="Unassembled WGS sequence"/>
</dbReference>
<organism evidence="4 5">
    <name type="scientific">Candidatus Daviesbacteria bacterium GW2011_GWA1_36_8</name>
    <dbReference type="NCBI Taxonomy" id="1618417"/>
    <lineage>
        <taxon>Bacteria</taxon>
        <taxon>Candidatus Daviesiibacteriota</taxon>
    </lineage>
</organism>
<reference evidence="4 5" key="1">
    <citation type="journal article" date="2015" name="Nature">
        <title>rRNA introns, odd ribosomes, and small enigmatic genomes across a large radiation of phyla.</title>
        <authorList>
            <person name="Brown C.T."/>
            <person name="Hug L.A."/>
            <person name="Thomas B.C."/>
            <person name="Sharon I."/>
            <person name="Castelle C.J."/>
            <person name="Singh A."/>
            <person name="Wilkins M.J."/>
            <person name="Williams K.H."/>
            <person name="Banfield J.F."/>
        </authorList>
    </citation>
    <scope>NUCLEOTIDE SEQUENCE [LARGE SCALE GENOMIC DNA]</scope>
</reference>
<accession>A0A0G0HQ64</accession>
<protein>
    <recommendedName>
        <fullName evidence="3">Nudix hydrolase domain-containing protein</fullName>
    </recommendedName>
</protein>
<evidence type="ECO:0000259" key="3">
    <source>
        <dbReference type="PROSITE" id="PS51462"/>
    </source>
</evidence>
<evidence type="ECO:0000313" key="5">
    <source>
        <dbReference type="Proteomes" id="UP000034448"/>
    </source>
</evidence>
<dbReference type="InterPro" id="IPR020476">
    <property type="entry name" value="Nudix_hydrolase"/>
</dbReference>
<dbReference type="GO" id="GO:0005829">
    <property type="term" value="C:cytosol"/>
    <property type="evidence" value="ECO:0007669"/>
    <property type="project" value="TreeGrafter"/>
</dbReference>
<dbReference type="Pfam" id="PF00293">
    <property type="entry name" value="NUDIX"/>
    <property type="match status" value="1"/>
</dbReference>
<keyword evidence="1 2" id="KW-0378">Hydrolase</keyword>
<dbReference type="InterPro" id="IPR020084">
    <property type="entry name" value="NUDIX_hydrolase_CS"/>
</dbReference>
<dbReference type="PATRIC" id="fig|1618417.4.peg.1107"/>
<dbReference type="PRINTS" id="PR00502">
    <property type="entry name" value="NUDIXFAMILY"/>
</dbReference>
<proteinExistence type="inferred from homology"/>
<name>A0A0G0HQ64_9BACT</name>